<name>A0AA88TU63_9TELE</name>
<evidence type="ECO:0000313" key="3">
    <source>
        <dbReference type="Proteomes" id="UP001187343"/>
    </source>
</evidence>
<gene>
    <name evidence="2" type="ORF">Q8A67_005894</name>
</gene>
<feature type="region of interest" description="Disordered" evidence="1">
    <location>
        <begin position="1"/>
        <end position="31"/>
    </location>
</feature>
<comment type="caution">
    <text evidence="2">The sequence shown here is derived from an EMBL/GenBank/DDBJ whole genome shotgun (WGS) entry which is preliminary data.</text>
</comment>
<accession>A0AA88TU63</accession>
<dbReference type="EMBL" id="JAUYZG010000005">
    <property type="protein sequence ID" value="KAK2906909.1"/>
    <property type="molecule type" value="Genomic_DNA"/>
</dbReference>
<sequence length="74" mass="8101">MPCDTQAHVSPTRDSTPSKHSNSIKSLHSSQMPMLSLSKRWAGDQSNPSHLCYSSAIAKYHAVFIRAVVCISTN</sequence>
<feature type="compositionally biased region" description="Polar residues" evidence="1">
    <location>
        <begin position="7"/>
        <end position="31"/>
    </location>
</feature>
<reference evidence="2" key="1">
    <citation type="submission" date="2023-08" db="EMBL/GenBank/DDBJ databases">
        <title>Chromosome-level Genome Assembly of mud carp (Cirrhinus molitorella).</title>
        <authorList>
            <person name="Liu H."/>
        </authorList>
    </citation>
    <scope>NUCLEOTIDE SEQUENCE</scope>
    <source>
        <strain evidence="2">Prfri</strain>
        <tissue evidence="2">Muscle</tissue>
    </source>
</reference>
<dbReference type="AlphaFoldDB" id="A0AA88TU63"/>
<evidence type="ECO:0000313" key="2">
    <source>
        <dbReference type="EMBL" id="KAK2906909.1"/>
    </source>
</evidence>
<evidence type="ECO:0000256" key="1">
    <source>
        <dbReference type="SAM" id="MobiDB-lite"/>
    </source>
</evidence>
<proteinExistence type="predicted"/>
<organism evidence="2 3">
    <name type="scientific">Cirrhinus molitorella</name>
    <name type="common">mud carp</name>
    <dbReference type="NCBI Taxonomy" id="172907"/>
    <lineage>
        <taxon>Eukaryota</taxon>
        <taxon>Metazoa</taxon>
        <taxon>Chordata</taxon>
        <taxon>Craniata</taxon>
        <taxon>Vertebrata</taxon>
        <taxon>Euteleostomi</taxon>
        <taxon>Actinopterygii</taxon>
        <taxon>Neopterygii</taxon>
        <taxon>Teleostei</taxon>
        <taxon>Ostariophysi</taxon>
        <taxon>Cypriniformes</taxon>
        <taxon>Cyprinidae</taxon>
        <taxon>Labeoninae</taxon>
        <taxon>Labeonini</taxon>
        <taxon>Cirrhinus</taxon>
    </lineage>
</organism>
<keyword evidence="3" id="KW-1185">Reference proteome</keyword>
<dbReference type="Proteomes" id="UP001187343">
    <property type="component" value="Unassembled WGS sequence"/>
</dbReference>
<protein>
    <submittedName>
        <fullName evidence="2">Uncharacterized protein</fullName>
    </submittedName>
</protein>